<evidence type="ECO:0000256" key="5">
    <source>
        <dbReference type="ARBA" id="ARBA00023012"/>
    </source>
</evidence>
<keyword evidence="3" id="KW-0808">Transferase</keyword>
<proteinExistence type="predicted"/>
<evidence type="ECO:0000256" key="6">
    <source>
        <dbReference type="SAM" id="Phobius"/>
    </source>
</evidence>
<dbReference type="Proteomes" id="UP001210231">
    <property type="component" value="Unassembled WGS sequence"/>
</dbReference>
<feature type="transmembrane region" description="Helical" evidence="6">
    <location>
        <begin position="324"/>
        <end position="342"/>
    </location>
</feature>
<accession>A0ABT4UI48</accession>
<dbReference type="InterPro" id="IPR005467">
    <property type="entry name" value="His_kinase_dom"/>
</dbReference>
<dbReference type="InterPro" id="IPR003594">
    <property type="entry name" value="HATPase_dom"/>
</dbReference>
<comment type="catalytic activity">
    <reaction evidence="1">
        <text>ATP + protein L-histidine = ADP + protein N-phospho-L-histidine.</text>
        <dbReference type="EC" id="2.7.13.3"/>
    </reaction>
</comment>
<evidence type="ECO:0000313" key="8">
    <source>
        <dbReference type="EMBL" id="MDA3613910.1"/>
    </source>
</evidence>
<dbReference type="InterPro" id="IPR036890">
    <property type="entry name" value="HATPase_C_sf"/>
</dbReference>
<evidence type="ECO:0000313" key="9">
    <source>
        <dbReference type="Proteomes" id="UP001210231"/>
    </source>
</evidence>
<keyword evidence="6" id="KW-1133">Transmembrane helix</keyword>
<dbReference type="InterPro" id="IPR050482">
    <property type="entry name" value="Sensor_HK_TwoCompSys"/>
</dbReference>
<keyword evidence="4" id="KW-0418">Kinase</keyword>
<keyword evidence="9" id="KW-1185">Reference proteome</keyword>
<organism evidence="8 9">
    <name type="scientific">Polluticaenibacter yanchengensis</name>
    <dbReference type="NCBI Taxonomy" id="3014562"/>
    <lineage>
        <taxon>Bacteria</taxon>
        <taxon>Pseudomonadati</taxon>
        <taxon>Bacteroidota</taxon>
        <taxon>Chitinophagia</taxon>
        <taxon>Chitinophagales</taxon>
        <taxon>Chitinophagaceae</taxon>
        <taxon>Polluticaenibacter</taxon>
    </lineage>
</organism>
<dbReference type="EC" id="2.7.13.3" evidence="2"/>
<dbReference type="InterPro" id="IPR011990">
    <property type="entry name" value="TPR-like_helical_dom_sf"/>
</dbReference>
<gene>
    <name evidence="8" type="ORF">O3P16_03760</name>
</gene>
<dbReference type="RefSeq" id="WP_407030240.1">
    <property type="nucleotide sequence ID" value="NZ_JAQGEF010000003.1"/>
</dbReference>
<dbReference type="SUPFAM" id="SSF48452">
    <property type="entry name" value="TPR-like"/>
    <property type="match status" value="2"/>
</dbReference>
<dbReference type="Gene3D" id="1.25.40.10">
    <property type="entry name" value="Tetratricopeptide repeat domain"/>
    <property type="match status" value="1"/>
</dbReference>
<dbReference type="PANTHER" id="PTHR24421">
    <property type="entry name" value="NITRATE/NITRITE SENSOR PROTEIN NARX-RELATED"/>
    <property type="match status" value="1"/>
</dbReference>
<sequence length="565" mass="65825">MPDDDSALFFIKKVIALIENEKLEDELPAIYIEAYEEQADLYKAAGHYIKSFESANKCRYLSRFGADSCITGYNSNLMALYSYGQQDYHSAIKYFKESISKVMNCEKTQRQYYVLQSVMGNLGLSYAKINNYDSALYYYKSAENYLLDNEGQYYNDTISNRIFLEQALGVVNWHISSLYKTKHCLDSAEKYIRKALYYVDKKIIENPTNDLHIPRFKLDLANLLLEKGNFREAEVILNEVKPLVPLFDAEYLSYWYESKRRLSYAQNKIEEALYNTKQYLLYRDSFDMRLKEIFKLDVISSTNVLEYQQVIRETELKNKLQQSIIIGTLIIIAILLAFLLVISRTTRRQKRTLLHQEILLQAFYEDAIGQQRNKISEDIHDDLSSSLAALRFYVLDMKNKLHDSQTLNVVNNISEELDAMYNLSRNYSHNLKNNTKVNINLFDFLTNVQNKLNGTALKIDLDINKDELDKQLNPDQSSQLYYIFSELLSNSLKHSKATCVNIMVKFVNNQCSFYFLDNGIGFNNLTVKYGIGMDSIKKRIEHLNGYFNIEPSKAGFRLHGYFPII</sequence>
<dbReference type="SMART" id="SM00387">
    <property type="entry name" value="HATPase_c"/>
    <property type="match status" value="1"/>
</dbReference>
<dbReference type="EMBL" id="JAQGEF010000003">
    <property type="protein sequence ID" value="MDA3613910.1"/>
    <property type="molecule type" value="Genomic_DNA"/>
</dbReference>
<name>A0ABT4UI48_9BACT</name>
<evidence type="ECO:0000256" key="3">
    <source>
        <dbReference type="ARBA" id="ARBA00022679"/>
    </source>
</evidence>
<dbReference type="PROSITE" id="PS50109">
    <property type="entry name" value="HIS_KIN"/>
    <property type="match status" value="1"/>
</dbReference>
<keyword evidence="6" id="KW-0812">Transmembrane</keyword>
<protein>
    <recommendedName>
        <fullName evidence="2">histidine kinase</fullName>
        <ecNumber evidence="2">2.7.13.3</ecNumber>
    </recommendedName>
</protein>
<reference evidence="8 9" key="1">
    <citation type="submission" date="2022-12" db="EMBL/GenBank/DDBJ databases">
        <title>Chitinophagaceae gen. sp. nov., a new member of the family Chitinophagaceae, isolated from soil in a chemical factory.</title>
        <authorList>
            <person name="Ke Z."/>
        </authorList>
    </citation>
    <scope>NUCLEOTIDE SEQUENCE [LARGE SCALE GENOMIC DNA]</scope>
    <source>
        <strain evidence="8 9">LY-5</strain>
    </source>
</reference>
<evidence type="ECO:0000256" key="4">
    <source>
        <dbReference type="ARBA" id="ARBA00022777"/>
    </source>
</evidence>
<dbReference type="SUPFAM" id="SSF55874">
    <property type="entry name" value="ATPase domain of HSP90 chaperone/DNA topoisomerase II/histidine kinase"/>
    <property type="match status" value="1"/>
</dbReference>
<keyword evidence="6" id="KW-0472">Membrane</keyword>
<comment type="caution">
    <text evidence="8">The sequence shown here is derived from an EMBL/GenBank/DDBJ whole genome shotgun (WGS) entry which is preliminary data.</text>
</comment>
<dbReference type="PANTHER" id="PTHR24421:SF10">
    <property type="entry name" value="NITRATE_NITRITE SENSOR PROTEIN NARQ"/>
    <property type="match status" value="1"/>
</dbReference>
<keyword evidence="5" id="KW-0902">Two-component regulatory system</keyword>
<evidence type="ECO:0000256" key="2">
    <source>
        <dbReference type="ARBA" id="ARBA00012438"/>
    </source>
</evidence>
<feature type="domain" description="Histidine kinase" evidence="7">
    <location>
        <begin position="378"/>
        <end position="565"/>
    </location>
</feature>
<evidence type="ECO:0000259" key="7">
    <source>
        <dbReference type="PROSITE" id="PS50109"/>
    </source>
</evidence>
<dbReference type="Gene3D" id="3.30.565.10">
    <property type="entry name" value="Histidine kinase-like ATPase, C-terminal domain"/>
    <property type="match status" value="1"/>
</dbReference>
<evidence type="ECO:0000256" key="1">
    <source>
        <dbReference type="ARBA" id="ARBA00000085"/>
    </source>
</evidence>